<feature type="compositionally biased region" description="Low complexity" evidence="2">
    <location>
        <begin position="791"/>
        <end position="808"/>
    </location>
</feature>
<protein>
    <recommendedName>
        <fullName evidence="3">PH domain-containing protein</fullName>
    </recommendedName>
</protein>
<dbReference type="Pfam" id="PF20399">
    <property type="entry name" value="PH_20"/>
    <property type="match status" value="1"/>
</dbReference>
<accession>A0ABR3PAM1</accession>
<feature type="compositionally biased region" description="Basic residues" evidence="2">
    <location>
        <begin position="123"/>
        <end position="141"/>
    </location>
</feature>
<proteinExistence type="predicted"/>
<dbReference type="InterPro" id="IPR046869">
    <property type="entry name" value="SLM1/RGC1-like_PH"/>
</dbReference>
<feature type="compositionally biased region" description="Polar residues" evidence="2">
    <location>
        <begin position="1"/>
        <end position="12"/>
    </location>
</feature>
<evidence type="ECO:0000256" key="2">
    <source>
        <dbReference type="SAM" id="MobiDB-lite"/>
    </source>
</evidence>
<feature type="region of interest" description="Disordered" evidence="2">
    <location>
        <begin position="82"/>
        <end position="148"/>
    </location>
</feature>
<evidence type="ECO:0000256" key="1">
    <source>
        <dbReference type="ARBA" id="ARBA00022553"/>
    </source>
</evidence>
<feature type="compositionally biased region" description="Polar residues" evidence="2">
    <location>
        <begin position="101"/>
        <end position="122"/>
    </location>
</feature>
<dbReference type="PROSITE" id="PS50003">
    <property type="entry name" value="PH_DOMAIN"/>
    <property type="match status" value="1"/>
</dbReference>
<dbReference type="RefSeq" id="XP_069199387.1">
    <property type="nucleotide sequence ID" value="XM_069348545.1"/>
</dbReference>
<reference evidence="4 5" key="1">
    <citation type="submission" date="2024-07" db="EMBL/GenBank/DDBJ databases">
        <title>Draft sequence of the Neodothiora populina.</title>
        <authorList>
            <person name="Drown D.D."/>
            <person name="Schuette U.S."/>
            <person name="Buechlein A.B."/>
            <person name="Rusch D.R."/>
            <person name="Winton L.W."/>
            <person name="Adams G.A."/>
        </authorList>
    </citation>
    <scope>NUCLEOTIDE SEQUENCE [LARGE SCALE GENOMIC DNA]</scope>
    <source>
        <strain evidence="4 5">CPC 39397</strain>
    </source>
</reference>
<dbReference type="PANTHER" id="PTHR31941:SF16">
    <property type="entry name" value="PHOSPHATIDYLINOSITOL 4,5-BISPHOSPHATE-BINDING PROTEIN SLM1-RELATED"/>
    <property type="match status" value="1"/>
</dbReference>
<feature type="compositionally biased region" description="Low complexity" evidence="2">
    <location>
        <begin position="860"/>
        <end position="873"/>
    </location>
</feature>
<comment type="caution">
    <text evidence="4">The sequence shown here is derived from an EMBL/GenBank/DDBJ whole genome shotgun (WGS) entry which is preliminary data.</text>
</comment>
<name>A0ABR3PAM1_9PEZI</name>
<dbReference type="GeneID" id="95980248"/>
<feature type="compositionally biased region" description="Polar residues" evidence="2">
    <location>
        <begin position="21"/>
        <end position="37"/>
    </location>
</feature>
<evidence type="ECO:0000259" key="3">
    <source>
        <dbReference type="PROSITE" id="PS50003"/>
    </source>
</evidence>
<keyword evidence="5" id="KW-1185">Reference proteome</keyword>
<feature type="region of interest" description="Disordered" evidence="2">
    <location>
        <begin position="855"/>
        <end position="886"/>
    </location>
</feature>
<dbReference type="SMART" id="SM00233">
    <property type="entry name" value="PH"/>
    <property type="match status" value="1"/>
</dbReference>
<feature type="region of interest" description="Disordered" evidence="2">
    <location>
        <begin position="564"/>
        <end position="657"/>
    </location>
</feature>
<dbReference type="EMBL" id="JBFMKM010000010">
    <property type="protein sequence ID" value="KAL1303112.1"/>
    <property type="molecule type" value="Genomic_DNA"/>
</dbReference>
<gene>
    <name evidence="4" type="ORF">AAFC00_006549</name>
</gene>
<feature type="domain" description="PH" evidence="3">
    <location>
        <begin position="442"/>
        <end position="547"/>
    </location>
</feature>
<dbReference type="SUPFAM" id="SSF103657">
    <property type="entry name" value="BAR/IMD domain-like"/>
    <property type="match status" value="1"/>
</dbReference>
<dbReference type="InterPro" id="IPR046868">
    <property type="entry name" value="BAR_4"/>
</dbReference>
<dbReference type="InterPro" id="IPR027267">
    <property type="entry name" value="AH/BAR_dom_sf"/>
</dbReference>
<dbReference type="Gene3D" id="2.30.29.30">
    <property type="entry name" value="Pleckstrin-homology domain (PH domain)/Phosphotyrosine-binding domain (PTB)"/>
    <property type="match status" value="1"/>
</dbReference>
<dbReference type="Gene3D" id="1.20.1270.60">
    <property type="entry name" value="Arfaptin homology (AH) domain/BAR domain"/>
    <property type="match status" value="1"/>
</dbReference>
<feature type="region of interest" description="Disordered" evidence="2">
    <location>
        <begin position="787"/>
        <end position="808"/>
    </location>
</feature>
<dbReference type="SUPFAM" id="SSF50729">
    <property type="entry name" value="PH domain-like"/>
    <property type="match status" value="1"/>
</dbReference>
<evidence type="ECO:0000313" key="4">
    <source>
        <dbReference type="EMBL" id="KAL1303112.1"/>
    </source>
</evidence>
<dbReference type="InterPro" id="IPR043453">
    <property type="entry name" value="Slm1_PH"/>
</dbReference>
<evidence type="ECO:0000313" key="5">
    <source>
        <dbReference type="Proteomes" id="UP001562354"/>
    </source>
</evidence>
<sequence>MTSRTETPSNAMYGSVPAPGQSYTDQGYGFSESSTARPNGAYGGGHNATTGIADFATGTPSAQMSSRLVAASNDPPGSVIVKDHSNPMPMPPAAAADSGLMRSTSSASTAYNRDSATPSRSGTLKKKASVSRTRSLRRSNSRKSMTAGSIKGVGFAGDGATSDGEDYNSALYTPIPTSGSPTEILADRFQAWRTLLKSLITYFREVQSSYDHRSKALMKVSNVIQNMQTPSAFMTTGGLADATRVLADYHRHAVTESTKSKDIETDVIQALSGLRSDLSQKIKEIKSLHGDFKNTVEKEKDGTKKAISAFAEALHDADHSDASKADPFLVKLGVDRSIERQIDEENYLHRAYLNLETSGRELEAIVVGEIQKAYNAIAGILKREGDDAYNAVEQLRTGPIAMPKDMEWLKFVENDPRFVNPRLPLRSIEDITYPGKGSPQAAEIRAGMLERKSKYLKSYTPGWYVLSPTHLHEFKSADKIYSQPPVMSLYLPDQRLGSHSTPDSASHKFMLKGRQSGSMHRGHSWVFRAESYDTMLAWYEAIKILTEKSPEERNAFVREHARSLSGGNNIRPSSISSDGLEEDEADRVPYSAASSVVNQPVGETKPVRPLPGGRFPSDLNVNHERDASSPSSESEPDRDTIAAAGVLPGGGLPFPGSNLQNQDRQLYETDPYRLEGIATNVTATPTPAQQQFESNPESRFNAQPVQNSAYPTFGAPQQQPIQTQTYTMPVTEQPPLAQAQRQPELGSLDGQHHVPYRQNTNYGEWLAPVAAGAGAGTLGAVAYNHHEQNKEQQPYEQQQQQQPLAQQPLAQDNDRALYHEPVSTTPIVTAVNAGPTTTMPAATAGAYTTNSGVSGVTNDVSSSPSSPQVYSSSDAQLGGLERDGAHGTGNIFPAVIRHDTDMSVSQLHIPGEFPAKRTTASAAPSRWDLVRE</sequence>
<dbReference type="Pfam" id="PF20400">
    <property type="entry name" value="BAR_4"/>
    <property type="match status" value="1"/>
</dbReference>
<keyword evidence="1" id="KW-0597">Phosphoprotein</keyword>
<dbReference type="InterPro" id="IPR001849">
    <property type="entry name" value="PH_domain"/>
</dbReference>
<dbReference type="CDD" id="cd13311">
    <property type="entry name" value="PH_Slm1"/>
    <property type="match status" value="1"/>
</dbReference>
<feature type="compositionally biased region" description="Polar residues" evidence="2">
    <location>
        <begin position="565"/>
        <end position="577"/>
    </location>
</feature>
<dbReference type="Proteomes" id="UP001562354">
    <property type="component" value="Unassembled WGS sequence"/>
</dbReference>
<dbReference type="PANTHER" id="PTHR31941">
    <property type="entry name" value="CYTOSKELETAL SIGNALING PROTEIN SLM1"/>
    <property type="match status" value="1"/>
</dbReference>
<organism evidence="4 5">
    <name type="scientific">Neodothiora populina</name>
    <dbReference type="NCBI Taxonomy" id="2781224"/>
    <lineage>
        <taxon>Eukaryota</taxon>
        <taxon>Fungi</taxon>
        <taxon>Dikarya</taxon>
        <taxon>Ascomycota</taxon>
        <taxon>Pezizomycotina</taxon>
        <taxon>Dothideomycetes</taxon>
        <taxon>Dothideomycetidae</taxon>
        <taxon>Dothideales</taxon>
        <taxon>Dothioraceae</taxon>
        <taxon>Neodothiora</taxon>
    </lineage>
</organism>
<feature type="region of interest" description="Disordered" evidence="2">
    <location>
        <begin position="1"/>
        <end position="45"/>
    </location>
</feature>
<dbReference type="InterPro" id="IPR011993">
    <property type="entry name" value="PH-like_dom_sf"/>
</dbReference>